<organism evidence="2">
    <name type="scientific">marine sediment metagenome</name>
    <dbReference type="NCBI Taxonomy" id="412755"/>
    <lineage>
        <taxon>unclassified sequences</taxon>
        <taxon>metagenomes</taxon>
        <taxon>ecological metagenomes</taxon>
    </lineage>
</organism>
<feature type="transmembrane region" description="Helical" evidence="1">
    <location>
        <begin position="67"/>
        <end position="89"/>
    </location>
</feature>
<keyword evidence="1" id="KW-1133">Transmembrane helix</keyword>
<evidence type="ECO:0000256" key="1">
    <source>
        <dbReference type="SAM" id="Phobius"/>
    </source>
</evidence>
<accession>X1ERI3</accession>
<dbReference type="AlphaFoldDB" id="X1ERI3"/>
<name>X1ERI3_9ZZZZ</name>
<evidence type="ECO:0008006" key="3">
    <source>
        <dbReference type="Google" id="ProtNLM"/>
    </source>
</evidence>
<proteinExistence type="predicted"/>
<sequence length="99" mass="11131">MFLVIQCGLAFAGYIANYMYVSIAQTISVNTRYKTFVYQILLMSQSFANIVFTPMGTSLSVFVSVEMLIFLSSIFLAFSCGIQLTLVLVNKIKQIKEFT</sequence>
<feature type="transmembrane region" description="Helical" evidence="1">
    <location>
        <begin position="36"/>
        <end position="55"/>
    </location>
</feature>
<evidence type="ECO:0000313" key="2">
    <source>
        <dbReference type="EMBL" id="GAH35971.1"/>
    </source>
</evidence>
<gene>
    <name evidence="2" type="ORF">S03H2_13240</name>
</gene>
<comment type="caution">
    <text evidence="2">The sequence shown here is derived from an EMBL/GenBank/DDBJ whole genome shotgun (WGS) entry which is preliminary data.</text>
</comment>
<keyword evidence="1" id="KW-0812">Transmembrane</keyword>
<protein>
    <recommendedName>
        <fullName evidence="3">Major facilitator superfamily (MFS) profile domain-containing protein</fullName>
    </recommendedName>
</protein>
<dbReference type="EMBL" id="BARU01006720">
    <property type="protein sequence ID" value="GAH35971.1"/>
    <property type="molecule type" value="Genomic_DNA"/>
</dbReference>
<reference evidence="2" key="1">
    <citation type="journal article" date="2014" name="Front. Microbiol.">
        <title>High frequency of phylogenetically diverse reductive dehalogenase-homologous genes in deep subseafloor sedimentary metagenomes.</title>
        <authorList>
            <person name="Kawai M."/>
            <person name="Futagami T."/>
            <person name="Toyoda A."/>
            <person name="Takaki Y."/>
            <person name="Nishi S."/>
            <person name="Hori S."/>
            <person name="Arai W."/>
            <person name="Tsubouchi T."/>
            <person name="Morono Y."/>
            <person name="Uchiyama I."/>
            <person name="Ito T."/>
            <person name="Fujiyama A."/>
            <person name="Inagaki F."/>
            <person name="Takami H."/>
        </authorList>
    </citation>
    <scope>NUCLEOTIDE SEQUENCE</scope>
    <source>
        <strain evidence="2">Expedition CK06-06</strain>
    </source>
</reference>
<keyword evidence="1" id="KW-0472">Membrane</keyword>